<name>A0A1B0AZZ0_9MUSC</name>
<dbReference type="AlphaFoldDB" id="A0A1B0AZZ0"/>
<organism evidence="1 2">
    <name type="scientific">Glossina palpalis gambiensis</name>
    <dbReference type="NCBI Taxonomy" id="67801"/>
    <lineage>
        <taxon>Eukaryota</taxon>
        <taxon>Metazoa</taxon>
        <taxon>Ecdysozoa</taxon>
        <taxon>Arthropoda</taxon>
        <taxon>Hexapoda</taxon>
        <taxon>Insecta</taxon>
        <taxon>Pterygota</taxon>
        <taxon>Neoptera</taxon>
        <taxon>Endopterygota</taxon>
        <taxon>Diptera</taxon>
        <taxon>Brachycera</taxon>
        <taxon>Muscomorpha</taxon>
        <taxon>Hippoboscoidea</taxon>
        <taxon>Glossinidae</taxon>
        <taxon>Glossina</taxon>
    </lineage>
</organism>
<reference evidence="2" key="1">
    <citation type="submission" date="2015-01" db="EMBL/GenBank/DDBJ databases">
        <authorList>
            <person name="Aksoy S."/>
            <person name="Warren W."/>
            <person name="Wilson R.K."/>
        </authorList>
    </citation>
    <scope>NUCLEOTIDE SEQUENCE [LARGE SCALE GENOMIC DNA]</scope>
    <source>
        <strain evidence="2">IAEA</strain>
    </source>
</reference>
<dbReference type="VEuPathDB" id="VectorBase:GPPI014320"/>
<dbReference type="Proteomes" id="UP000092460">
    <property type="component" value="Unassembled WGS sequence"/>
</dbReference>
<dbReference type="EMBL" id="JXJN01006496">
    <property type="status" value="NOT_ANNOTATED_CDS"/>
    <property type="molecule type" value="Genomic_DNA"/>
</dbReference>
<sequence length="84" mass="9433">MLTKGQKAVLNDIIANQSSVRMIPIIATKWLNFTTSHTINFHPTNEPHGCPKSTIDNDELAVNVESDPPKSALEFDKRFIRKSI</sequence>
<dbReference type="EnsemblMetazoa" id="GPPI014320-RA">
    <property type="protein sequence ID" value="GPPI014320-PA"/>
    <property type="gene ID" value="GPPI014320"/>
</dbReference>
<evidence type="ECO:0000313" key="2">
    <source>
        <dbReference type="Proteomes" id="UP000092460"/>
    </source>
</evidence>
<reference evidence="1" key="2">
    <citation type="submission" date="2020-05" db="UniProtKB">
        <authorList>
            <consortium name="EnsemblMetazoa"/>
        </authorList>
    </citation>
    <scope>IDENTIFICATION</scope>
    <source>
        <strain evidence="1">IAEA</strain>
    </source>
</reference>
<protein>
    <submittedName>
        <fullName evidence="1">Uncharacterized protein</fullName>
    </submittedName>
</protein>
<keyword evidence="2" id="KW-1185">Reference proteome</keyword>
<accession>A0A1B0AZZ0</accession>
<proteinExistence type="predicted"/>
<evidence type="ECO:0000313" key="1">
    <source>
        <dbReference type="EnsemblMetazoa" id="GPPI014320-PA"/>
    </source>
</evidence>